<dbReference type="AlphaFoldDB" id="A0A5A8E5P1"/>
<protein>
    <submittedName>
        <fullName evidence="2">Uncharacterized protein</fullName>
    </submittedName>
</protein>
<name>A0A5A8E5P1_CAFRO</name>
<feature type="compositionally biased region" description="Acidic residues" evidence="1">
    <location>
        <begin position="68"/>
        <end position="80"/>
    </location>
</feature>
<dbReference type="EMBL" id="VLTL01000007">
    <property type="protein sequence ID" value="KAA0171380.1"/>
    <property type="molecule type" value="Genomic_DNA"/>
</dbReference>
<reference evidence="2 3" key="1">
    <citation type="submission" date="2019-07" db="EMBL/GenBank/DDBJ databases">
        <title>Genomes of Cafeteria roenbergensis.</title>
        <authorList>
            <person name="Fischer M.G."/>
            <person name="Hackl T."/>
            <person name="Roman M."/>
        </authorList>
    </citation>
    <scope>NUCLEOTIDE SEQUENCE [LARGE SCALE GENOMIC DNA]</scope>
    <source>
        <strain evidence="2 3">RCC970-E3</strain>
    </source>
</reference>
<evidence type="ECO:0000313" key="2">
    <source>
        <dbReference type="EMBL" id="KAA0171380.1"/>
    </source>
</evidence>
<gene>
    <name evidence="2" type="ORF">FNF28_00871</name>
</gene>
<feature type="region of interest" description="Disordered" evidence="1">
    <location>
        <begin position="54"/>
        <end position="80"/>
    </location>
</feature>
<dbReference type="Proteomes" id="UP000324907">
    <property type="component" value="Unassembled WGS sequence"/>
</dbReference>
<accession>A0A5A8E5P1</accession>
<proteinExistence type="predicted"/>
<organism evidence="2 3">
    <name type="scientific">Cafeteria roenbergensis</name>
    <name type="common">Marine flagellate</name>
    <dbReference type="NCBI Taxonomy" id="33653"/>
    <lineage>
        <taxon>Eukaryota</taxon>
        <taxon>Sar</taxon>
        <taxon>Stramenopiles</taxon>
        <taxon>Bigyra</taxon>
        <taxon>Opalozoa</taxon>
        <taxon>Bicosoecida</taxon>
        <taxon>Cafeteriaceae</taxon>
        <taxon>Cafeteria</taxon>
    </lineage>
</organism>
<sequence length="80" mass="9089">MSAGEMKPELRRVRSILKRSSTMHVKREEDRRISFADQNGHNLENVVYCDNLHYSQQPTPSGALQPEAEQEEEDGGCAVM</sequence>
<evidence type="ECO:0000256" key="1">
    <source>
        <dbReference type="SAM" id="MobiDB-lite"/>
    </source>
</evidence>
<comment type="caution">
    <text evidence="2">The sequence shown here is derived from an EMBL/GenBank/DDBJ whole genome shotgun (WGS) entry which is preliminary data.</text>
</comment>
<evidence type="ECO:0000313" key="3">
    <source>
        <dbReference type="Proteomes" id="UP000324907"/>
    </source>
</evidence>